<dbReference type="InterPro" id="IPR043519">
    <property type="entry name" value="NT_sf"/>
</dbReference>
<evidence type="ECO:0000313" key="2">
    <source>
        <dbReference type="Proteomes" id="UP000558113"/>
    </source>
</evidence>
<organism evidence="1 2">
    <name type="scientific">Paenibacillus sacheonensis</name>
    <dbReference type="NCBI Taxonomy" id="742054"/>
    <lineage>
        <taxon>Bacteria</taxon>
        <taxon>Bacillati</taxon>
        <taxon>Bacillota</taxon>
        <taxon>Bacilli</taxon>
        <taxon>Bacillales</taxon>
        <taxon>Paenibacillaceae</taxon>
        <taxon>Paenibacillus</taxon>
    </lineage>
</organism>
<reference evidence="1 2" key="1">
    <citation type="submission" date="2020-01" db="EMBL/GenBank/DDBJ databases">
        <title>Paenibacillus soybeanensis sp. nov. isolated from the nodules of soybean (Glycine max(L.) Merr).</title>
        <authorList>
            <person name="Wang H."/>
        </authorList>
    </citation>
    <scope>NUCLEOTIDE SEQUENCE [LARGE SCALE GENOMIC DNA]</scope>
    <source>
        <strain evidence="1 2">DSM 23054</strain>
    </source>
</reference>
<keyword evidence="2" id="KW-1185">Reference proteome</keyword>
<dbReference type="PANTHER" id="PTHR34822">
    <property type="entry name" value="GRPB DOMAIN PROTEIN (AFU_ORTHOLOGUE AFUA_1G01530)"/>
    <property type="match status" value="1"/>
</dbReference>
<dbReference type="InterPro" id="IPR007344">
    <property type="entry name" value="GrpB/CoaE"/>
</dbReference>
<dbReference type="SUPFAM" id="SSF81301">
    <property type="entry name" value="Nucleotidyltransferase"/>
    <property type="match status" value="1"/>
</dbReference>
<comment type="caution">
    <text evidence="1">The sequence shown here is derived from an EMBL/GenBank/DDBJ whole genome shotgun (WGS) entry which is preliminary data.</text>
</comment>
<proteinExistence type="predicted"/>
<dbReference type="AlphaFoldDB" id="A0A7X4YQW8"/>
<protein>
    <submittedName>
        <fullName evidence="1">GrpB family protein</fullName>
    </submittedName>
</protein>
<dbReference type="Pfam" id="PF04229">
    <property type="entry name" value="GrpB"/>
    <property type="match status" value="1"/>
</dbReference>
<dbReference type="Proteomes" id="UP000558113">
    <property type="component" value="Unassembled WGS sequence"/>
</dbReference>
<dbReference type="OrthoDB" id="9799092at2"/>
<dbReference type="RefSeq" id="WP_161700265.1">
    <property type="nucleotide sequence ID" value="NZ_JAAAMU010000009.1"/>
</dbReference>
<name>A0A7X4YQW8_9BACL</name>
<gene>
    <name evidence="1" type="ORF">GT003_17880</name>
</gene>
<accession>A0A7X4YQW8</accession>
<dbReference type="EMBL" id="JAAAMU010000009">
    <property type="protein sequence ID" value="NBC70873.1"/>
    <property type="molecule type" value="Genomic_DNA"/>
</dbReference>
<dbReference type="PANTHER" id="PTHR34822:SF1">
    <property type="entry name" value="GRPB FAMILY PROTEIN"/>
    <property type="match status" value="1"/>
</dbReference>
<dbReference type="Gene3D" id="3.30.460.10">
    <property type="entry name" value="Beta Polymerase, domain 2"/>
    <property type="match status" value="1"/>
</dbReference>
<sequence>MGGEVVVLAYDPEWARQFELLKAYVQPALSDLAVGIEHVGSTSVPGLAAKPIVDIDVTLAAPADVRTAVGRLAELGYVHEGDLGMAGREAFIPPAGLPWHHLYAYAADHPEYRRHLLFRDYLRSHPEEVQAYGELKRRLVERFRHNRAAYSEAKGEFVSERLRRAGWEG</sequence>
<evidence type="ECO:0000313" key="1">
    <source>
        <dbReference type="EMBL" id="NBC70873.1"/>
    </source>
</evidence>